<dbReference type="Gene3D" id="1.10.287.950">
    <property type="entry name" value="Methyl-accepting chemotaxis protein"/>
    <property type="match status" value="1"/>
</dbReference>
<evidence type="ECO:0000256" key="1">
    <source>
        <dbReference type="ARBA" id="ARBA00022481"/>
    </source>
</evidence>
<evidence type="ECO:0000313" key="3">
    <source>
        <dbReference type="EMBL" id="MDR6412865.1"/>
    </source>
</evidence>
<comment type="similarity">
    <text evidence="2">Belongs to the methyl-accepting chemotaxis (MCP) protein family.</text>
</comment>
<reference evidence="3 4" key="1">
    <citation type="submission" date="2023-07" db="EMBL/GenBank/DDBJ databases">
        <title>Sorghum-associated microbial communities from plants grown in Nebraska, USA.</title>
        <authorList>
            <person name="Schachtman D."/>
        </authorList>
    </citation>
    <scope>NUCLEOTIDE SEQUENCE [LARGE SCALE GENOMIC DNA]</scope>
    <source>
        <strain evidence="3 4">DS1316</strain>
    </source>
</reference>
<dbReference type="PANTHER" id="PTHR43531">
    <property type="entry name" value="PROTEIN ICFG"/>
    <property type="match status" value="1"/>
</dbReference>
<dbReference type="SUPFAM" id="SSF58104">
    <property type="entry name" value="Methyl-accepting chemotaxis protein (MCP) signaling domain"/>
    <property type="match status" value="1"/>
</dbReference>
<evidence type="ECO:0000256" key="2">
    <source>
        <dbReference type="ARBA" id="ARBA00029447"/>
    </source>
</evidence>
<gene>
    <name evidence="3" type="ORF">J2804_006301</name>
</gene>
<name>A0ABU1M2B0_9BURK</name>
<protein>
    <submittedName>
        <fullName evidence="3">Methyl-accepting chemotaxis protein</fullName>
    </submittedName>
</protein>
<evidence type="ECO:0000313" key="4">
    <source>
        <dbReference type="Proteomes" id="UP001264340"/>
    </source>
</evidence>
<proteinExistence type="inferred from homology"/>
<comment type="caution">
    <text evidence="3">The sequence shown here is derived from an EMBL/GenBank/DDBJ whole genome shotgun (WGS) entry which is preliminary data.</text>
</comment>
<keyword evidence="1" id="KW-0488">Methylation</keyword>
<dbReference type="InterPro" id="IPR051310">
    <property type="entry name" value="MCP_chemotaxis"/>
</dbReference>
<keyword evidence="4" id="KW-1185">Reference proteome</keyword>
<dbReference type="RefSeq" id="WP_310127196.1">
    <property type="nucleotide sequence ID" value="NZ_JAVDRP010000026.1"/>
</dbReference>
<organism evidence="3 4">
    <name type="scientific">Paraburkholderia terricola</name>
    <dbReference type="NCBI Taxonomy" id="169427"/>
    <lineage>
        <taxon>Bacteria</taxon>
        <taxon>Pseudomonadati</taxon>
        <taxon>Pseudomonadota</taxon>
        <taxon>Betaproteobacteria</taxon>
        <taxon>Burkholderiales</taxon>
        <taxon>Burkholderiaceae</taxon>
        <taxon>Paraburkholderia</taxon>
    </lineage>
</organism>
<accession>A0ABU1M2B0</accession>
<dbReference type="EMBL" id="JAVDRP010000026">
    <property type="protein sequence ID" value="MDR6412865.1"/>
    <property type="molecule type" value="Genomic_DNA"/>
</dbReference>
<sequence length="89" mass="9643">MEVVGHTMANITRAIRLVADINAAISVASEEQTLGIEQIERAVSQLDDVTKRNAALVGQASAAAQTLEEQVGQQRQMLSAFRFRSQTMA</sequence>
<dbReference type="Proteomes" id="UP001264340">
    <property type="component" value="Unassembled WGS sequence"/>
</dbReference>
<dbReference type="PANTHER" id="PTHR43531:SF14">
    <property type="entry name" value="METHYL-ACCEPTING CHEMOTAXIS PROTEIN I-RELATED"/>
    <property type="match status" value="1"/>
</dbReference>